<dbReference type="InterPro" id="IPR007803">
    <property type="entry name" value="Asp/Arg/Pro-Hydrxlase"/>
</dbReference>
<feature type="region of interest" description="Disordered" evidence="4">
    <location>
        <begin position="18"/>
        <end position="49"/>
    </location>
</feature>
<dbReference type="Gene3D" id="1.25.40.10">
    <property type="entry name" value="Tetratricopeptide repeat domain"/>
    <property type="match status" value="1"/>
</dbReference>
<dbReference type="Pfam" id="PF14559">
    <property type="entry name" value="TPR_19"/>
    <property type="match status" value="1"/>
</dbReference>
<dbReference type="InterPro" id="IPR027443">
    <property type="entry name" value="IPNS-like_sf"/>
</dbReference>
<dbReference type="GO" id="GO:0016020">
    <property type="term" value="C:membrane"/>
    <property type="evidence" value="ECO:0007669"/>
    <property type="project" value="TreeGrafter"/>
</dbReference>
<gene>
    <name evidence="6" type="ORF">Y958_27515</name>
</gene>
<dbReference type="SUPFAM" id="SSF51197">
    <property type="entry name" value="Clavaminate synthase-like"/>
    <property type="match status" value="1"/>
</dbReference>
<dbReference type="GO" id="GO:0051213">
    <property type="term" value="F:dioxygenase activity"/>
    <property type="evidence" value="ECO:0007669"/>
    <property type="project" value="UniProtKB-KW"/>
</dbReference>
<evidence type="ECO:0000256" key="4">
    <source>
        <dbReference type="SAM" id="MobiDB-lite"/>
    </source>
</evidence>
<evidence type="ECO:0000313" key="6">
    <source>
        <dbReference type="EMBL" id="ASG24606.1"/>
    </source>
</evidence>
<protein>
    <submittedName>
        <fullName evidence="6">Aspartyl beta-hydroxylase</fullName>
    </submittedName>
</protein>
<dbReference type="AlphaFoldDB" id="A0A248K1G7"/>
<evidence type="ECO:0000256" key="2">
    <source>
        <dbReference type="ARBA" id="ARBA00022964"/>
    </source>
</evidence>
<dbReference type="InterPro" id="IPR011990">
    <property type="entry name" value="TPR-like_helical_dom_sf"/>
</dbReference>
<organism evidence="6 7">
    <name type="scientific">Nitrospirillum viridazoti CBAmc</name>
    <dbReference type="NCBI Taxonomy" id="1441467"/>
    <lineage>
        <taxon>Bacteria</taxon>
        <taxon>Pseudomonadati</taxon>
        <taxon>Pseudomonadota</taxon>
        <taxon>Alphaproteobacteria</taxon>
        <taxon>Rhodospirillales</taxon>
        <taxon>Azospirillaceae</taxon>
        <taxon>Nitrospirillum</taxon>
        <taxon>Nitrospirillum viridazoti</taxon>
    </lineage>
</organism>
<evidence type="ECO:0000256" key="1">
    <source>
        <dbReference type="ARBA" id="ARBA00007730"/>
    </source>
</evidence>
<dbReference type="EMBL" id="CP022112">
    <property type="protein sequence ID" value="ASG24606.1"/>
    <property type="molecule type" value="Genomic_DNA"/>
</dbReference>
<dbReference type="KEGG" id="nao:Y958_27515"/>
<proteinExistence type="inferred from homology"/>
<sequence>MKPGGCWRGIGAARPAVFPIGSAPPRKRGGVMGDEAEAGGGRPEAEDQARGLNAAAVRAMAAGQPARAVALLEEALSFLPGQVPLWLNLAGAHRALGQPQVALSALDRALALDARNFMALLMRASLLDSMGQPRQAGAAYGTALQLAPPDAVLDAATARAVARARERHAEYLADLDGFLKGEIDGDLRRCASGEARRMARFVDMALGRTRPYHQQPAQFFYPGLPAIEFFDREEFPWLAELETGTDAVRAELAGVLRDGDDPQRFVPYIAYPEGLPLDQWAELNHSPRWSAFHFMHYGRPHTENRARCPRTAALLDAMPQPQVPGKSPAAMFSILKPRTRIPAHTGVSNTRLVVHLPLVVPPGCGFRVGNEVREWKVGEAWVFDDTIEHEAWNDSDQTRVILLFDIWHPHLSAAEREMITRVMTGIDRFNGDGPAQTGQESGL</sequence>
<reference evidence="6 7" key="1">
    <citation type="submission" date="2017-06" db="EMBL/GenBank/DDBJ databases">
        <title>Complete genome sequence of Nitrospirillum amazonense strain CBAmC, an endophytic nitrogen-fixing and plant growth-promoting bacterium, isolated from sugarcane.</title>
        <authorList>
            <person name="Schwab S."/>
            <person name="dos Santos Teixeira K.R."/>
            <person name="Simoes Araujo J.L."/>
            <person name="Soares Vidal M."/>
            <person name="Borges de Freitas H.R."/>
            <person name="Rivello Crivelaro A.L."/>
            <person name="Bueno de Camargo Nunes A."/>
            <person name="dos Santos C.M."/>
            <person name="Palmeira da Silva Rosa D."/>
            <person name="da Silva Padilha D."/>
            <person name="da Silva E."/>
            <person name="Araujo Terra L."/>
            <person name="Soares Mendes V."/>
            <person name="Farinelli L."/>
            <person name="Magalhaes Cruz L."/>
            <person name="Baldani J.I."/>
        </authorList>
    </citation>
    <scope>NUCLEOTIDE SEQUENCE [LARGE SCALE GENOMIC DNA]</scope>
    <source>
        <strain evidence="6 7">CBAmC</strain>
    </source>
</reference>
<evidence type="ECO:0000256" key="3">
    <source>
        <dbReference type="ARBA" id="ARBA00023002"/>
    </source>
</evidence>
<dbReference type="Gene3D" id="2.60.120.330">
    <property type="entry name" value="B-lactam Antibiotic, Isopenicillin N Synthase, Chain"/>
    <property type="match status" value="1"/>
</dbReference>
<evidence type="ECO:0000259" key="5">
    <source>
        <dbReference type="Pfam" id="PF05118"/>
    </source>
</evidence>
<dbReference type="SMART" id="SM00028">
    <property type="entry name" value="TPR"/>
    <property type="match status" value="3"/>
</dbReference>
<comment type="similarity">
    <text evidence="1">Belongs to the aspartyl/asparaginyl beta-hydroxylase family.</text>
</comment>
<dbReference type="SUPFAM" id="SSF48452">
    <property type="entry name" value="TPR-like"/>
    <property type="match status" value="1"/>
</dbReference>
<dbReference type="Proteomes" id="UP000197153">
    <property type="component" value="Chromosome 3"/>
</dbReference>
<keyword evidence="3" id="KW-0560">Oxidoreductase</keyword>
<name>A0A248K1G7_9PROT</name>
<dbReference type="PANTHER" id="PTHR46332:SF5">
    <property type="entry name" value="ASPARTATE BETA-HYDROXYLASE DOMAIN CONTAINING 2"/>
    <property type="match status" value="1"/>
</dbReference>
<dbReference type="PANTHER" id="PTHR46332">
    <property type="entry name" value="ASPARTATE BETA-HYDROXYLASE DOMAIN-CONTAINING PROTEIN 2"/>
    <property type="match status" value="1"/>
</dbReference>
<evidence type="ECO:0000313" key="7">
    <source>
        <dbReference type="Proteomes" id="UP000197153"/>
    </source>
</evidence>
<dbReference type="Pfam" id="PF05118">
    <property type="entry name" value="Asp_Arg_Hydrox"/>
    <property type="match status" value="1"/>
</dbReference>
<feature type="domain" description="Aspartyl/asparaginy/proline hydroxylase" evidence="5">
    <location>
        <begin position="282"/>
        <end position="409"/>
    </location>
</feature>
<dbReference type="InterPro" id="IPR051821">
    <property type="entry name" value="Asp/Asn_beta-hydroxylase"/>
</dbReference>
<keyword evidence="2" id="KW-0223">Dioxygenase</keyword>
<dbReference type="InterPro" id="IPR019734">
    <property type="entry name" value="TPR_rpt"/>
</dbReference>
<keyword evidence="7" id="KW-1185">Reference proteome</keyword>
<accession>A0A248K1G7</accession>